<feature type="compositionally biased region" description="Low complexity" evidence="1">
    <location>
        <begin position="132"/>
        <end position="143"/>
    </location>
</feature>
<feature type="compositionally biased region" description="Low complexity" evidence="1">
    <location>
        <begin position="14"/>
        <end position="33"/>
    </location>
</feature>
<evidence type="ECO:0000256" key="1">
    <source>
        <dbReference type="SAM" id="MobiDB-lite"/>
    </source>
</evidence>
<sequence length="260" mass="27661">MSRLTLPRLQVPGSAEVVSSSTTVAPTFTSPTANTRIGGLPTLRPVGSSLNPAVGTSTGRTSLRGGGLLQSATLAPKTTRTFTQTTREVVRQATPEEVSEEVYSEEEEEEDEEEEIASPIASPPRALPPVTPVSRTTVTTTTTGAPRGLARLGLPSPKDVRTVAPPTAGARTLSKTVTTTTTEAAPRTVTRQPRTTTKRVTTTRVSPAAETRRVSTITATAEPRLDLVTLQIMAKILDLPPSNDRRDLVSRIMDVLSNQE</sequence>
<protein>
    <submittedName>
        <fullName evidence="2">Uncharacterized protein</fullName>
    </submittedName>
</protein>
<dbReference type="EMBL" id="LT994651">
    <property type="protein sequence ID" value="SPN79401.1"/>
    <property type="molecule type" value="Genomic_DNA"/>
</dbReference>
<accession>A0A2R8FEZ8</accession>
<evidence type="ECO:0000313" key="2">
    <source>
        <dbReference type="EMBL" id="SPN79401.1"/>
    </source>
</evidence>
<feature type="compositionally biased region" description="Pro residues" evidence="1">
    <location>
        <begin position="121"/>
        <end position="131"/>
    </location>
</feature>
<proteinExistence type="predicted"/>
<feature type="region of interest" description="Disordered" evidence="1">
    <location>
        <begin position="14"/>
        <end position="50"/>
    </location>
</feature>
<name>A0A2R8FEZ8_9VIRU</name>
<organism evidence="2">
    <name type="scientific">Brazilian cedratvirus IHUMI</name>
    <dbReference type="NCBI Taxonomy" id="2126980"/>
    <lineage>
        <taxon>Viruses</taxon>
        <taxon>Pithoviruses</taxon>
        <taxon>Orthocedratvirinae</taxon>
        <taxon>Alphacedratvirus</taxon>
        <taxon>Alphacedratvirus brasiliense</taxon>
    </lineage>
</organism>
<reference evidence="2" key="1">
    <citation type="submission" date="2018-03" db="EMBL/GenBank/DDBJ databases">
        <authorList>
            <consortium name="Urmite Genomes"/>
        </authorList>
    </citation>
    <scope>NUCLEOTIDE SEQUENCE [LARGE SCALE GENOMIC DNA]</scope>
    <source>
        <strain evidence="2">IHUMI-27.7</strain>
    </source>
</reference>
<gene>
    <name evidence="2" type="ORF">BRZCDTV_319</name>
</gene>
<feature type="region of interest" description="Disordered" evidence="1">
    <location>
        <begin position="87"/>
        <end position="148"/>
    </location>
</feature>
<dbReference type="Proteomes" id="UP000273054">
    <property type="component" value="Segment"/>
</dbReference>
<feature type="compositionally biased region" description="Acidic residues" evidence="1">
    <location>
        <begin position="97"/>
        <end position="116"/>
    </location>
</feature>
<evidence type="ECO:0000313" key="3">
    <source>
        <dbReference type="Proteomes" id="UP000273054"/>
    </source>
</evidence>
<keyword evidence="3" id="KW-1185">Reference proteome</keyword>